<protein>
    <recommendedName>
        <fullName evidence="2">B30.2/SPRY domain-containing protein</fullName>
    </recommendedName>
</protein>
<feature type="coiled-coil region" evidence="1">
    <location>
        <begin position="50"/>
        <end position="93"/>
    </location>
</feature>
<dbReference type="CDD" id="cd12885">
    <property type="entry name" value="SPRY_RanBP_like"/>
    <property type="match status" value="1"/>
</dbReference>
<dbReference type="SUPFAM" id="SSF49899">
    <property type="entry name" value="Concanavalin A-like lectins/glucanases"/>
    <property type="match status" value="1"/>
</dbReference>
<dbReference type="InterPro" id="IPR013320">
    <property type="entry name" value="ConA-like_dom_sf"/>
</dbReference>
<reference evidence="3 4" key="1">
    <citation type="submission" date="2024-10" db="EMBL/GenBank/DDBJ databases">
        <authorList>
            <person name="Kim D."/>
        </authorList>
    </citation>
    <scope>NUCLEOTIDE SEQUENCE [LARGE SCALE GENOMIC DNA]</scope>
    <source>
        <strain evidence="3">BH-2024</strain>
    </source>
</reference>
<dbReference type="InterPro" id="IPR003877">
    <property type="entry name" value="SPRY_dom"/>
</dbReference>
<dbReference type="Pfam" id="PF00622">
    <property type="entry name" value="SPRY"/>
    <property type="match status" value="1"/>
</dbReference>
<keyword evidence="1" id="KW-0175">Coiled coil</keyword>
<keyword evidence="4" id="KW-1185">Reference proteome</keyword>
<dbReference type="InterPro" id="IPR050618">
    <property type="entry name" value="Ubq-SigPath_Reg"/>
</dbReference>
<dbReference type="InterPro" id="IPR001870">
    <property type="entry name" value="B30.2/SPRY"/>
</dbReference>
<dbReference type="InterPro" id="IPR044736">
    <property type="entry name" value="Gid1/RanBPM/SPLA_SPRY"/>
</dbReference>
<sequence length="404" mass="46312">MSISSNSINYGDDFTPAAANGEVNGDAINLDNDGQFDGTNSESITDQQQLKELRQKFAKMEMELKMAKLELENKEQKLKLHELIGEQKALKEKVAKIGQKNEKNATSDQLSEMQNDQKILEKISELEKQQKEQSKVTGDQFSKIIEKISKMEKQQKEQTKANADQSDQLSKILEKINELEKKQKQQPNENTCKDQLSEMQNDQKIILEKISEFEKEQRQRKALLNFRHNYWDANVCDERLEIIGNKKLIVHYKGHAFGSCSVFAKHPILLNNNSPDIFYFEISIGNKETFMFFGFAVKQQTKLYGYEKGTYAYESDGCVWINGERKRINAQYSYCIGDTVGIGINSATRQIICTKNGLRLGPSYFPVAPFFADDLLYPFVSLEHSGDQIEANFVPIFKFDLKTL</sequence>
<feature type="domain" description="B30.2/SPRY" evidence="2">
    <location>
        <begin position="209"/>
        <end position="398"/>
    </location>
</feature>
<evidence type="ECO:0000256" key="1">
    <source>
        <dbReference type="SAM" id="Coils"/>
    </source>
</evidence>
<evidence type="ECO:0000259" key="2">
    <source>
        <dbReference type="PROSITE" id="PS50188"/>
    </source>
</evidence>
<dbReference type="SMART" id="SM00449">
    <property type="entry name" value="SPRY"/>
    <property type="match status" value="1"/>
</dbReference>
<dbReference type="Proteomes" id="UP001620626">
    <property type="component" value="Unassembled WGS sequence"/>
</dbReference>
<dbReference type="EMBL" id="JBICBT010000359">
    <property type="protein sequence ID" value="KAL3116286.1"/>
    <property type="molecule type" value="Genomic_DNA"/>
</dbReference>
<dbReference type="AlphaFoldDB" id="A0ABD2LM36"/>
<dbReference type="Gene3D" id="2.60.120.920">
    <property type="match status" value="1"/>
</dbReference>
<proteinExistence type="predicted"/>
<name>A0ABD2LM36_9BILA</name>
<evidence type="ECO:0000313" key="4">
    <source>
        <dbReference type="Proteomes" id="UP001620626"/>
    </source>
</evidence>
<gene>
    <name evidence="3" type="ORF">niasHT_002369</name>
</gene>
<organism evidence="3 4">
    <name type="scientific">Heterodera trifolii</name>
    <dbReference type="NCBI Taxonomy" id="157864"/>
    <lineage>
        <taxon>Eukaryota</taxon>
        <taxon>Metazoa</taxon>
        <taxon>Ecdysozoa</taxon>
        <taxon>Nematoda</taxon>
        <taxon>Chromadorea</taxon>
        <taxon>Rhabditida</taxon>
        <taxon>Tylenchina</taxon>
        <taxon>Tylenchomorpha</taxon>
        <taxon>Tylenchoidea</taxon>
        <taxon>Heteroderidae</taxon>
        <taxon>Heteroderinae</taxon>
        <taxon>Heterodera</taxon>
    </lineage>
</organism>
<comment type="caution">
    <text evidence="3">The sequence shown here is derived from an EMBL/GenBank/DDBJ whole genome shotgun (WGS) entry which is preliminary data.</text>
</comment>
<dbReference type="PROSITE" id="PS50188">
    <property type="entry name" value="B302_SPRY"/>
    <property type="match status" value="1"/>
</dbReference>
<dbReference type="PANTHER" id="PTHR12864">
    <property type="entry name" value="RAN BINDING PROTEIN 9-RELATED"/>
    <property type="match status" value="1"/>
</dbReference>
<feature type="coiled-coil region" evidence="1">
    <location>
        <begin position="162"/>
        <end position="216"/>
    </location>
</feature>
<evidence type="ECO:0000313" key="3">
    <source>
        <dbReference type="EMBL" id="KAL3116286.1"/>
    </source>
</evidence>
<accession>A0ABD2LM36</accession>
<dbReference type="InterPro" id="IPR043136">
    <property type="entry name" value="B30.2/SPRY_sf"/>
</dbReference>